<sequence length="220" mass="23639">MWSKLTVCVNRTLFHLSPFLQDLSRSGDGAGHSHRVFPSDDNERRRREVAGGCGLWCFLDNIIVSKQDGRSTQPTASAAGGATIRLSRRPPDDCPFMATLQSSWCGISLLGSSEEATGGGFKVDGDASSLNPRGRTYGLAIRWLDPRGSRDARGPASGAASPTLVAAHAGAPRWDGSNGEEGFVSSICEAEFFTNELFLSFSSNLLFLLVRENNRGGQEN</sequence>
<reference evidence="1" key="1">
    <citation type="submission" date="2015-04" db="UniProtKB">
        <authorList>
            <consortium name="EnsemblPlants"/>
        </authorList>
    </citation>
    <scope>IDENTIFICATION</scope>
</reference>
<proteinExistence type="predicted"/>
<reference evidence="1" key="2">
    <citation type="submission" date="2018-05" db="EMBL/GenBank/DDBJ databases">
        <title>OgluRS3 (Oryza glumaepatula Reference Sequence Version 3).</title>
        <authorList>
            <person name="Zhang J."/>
            <person name="Kudrna D."/>
            <person name="Lee S."/>
            <person name="Talag J."/>
            <person name="Welchert J."/>
            <person name="Wing R.A."/>
        </authorList>
    </citation>
    <scope>NUCLEOTIDE SEQUENCE [LARGE SCALE GENOMIC DNA]</scope>
</reference>
<protein>
    <submittedName>
        <fullName evidence="1">Uncharacterized protein</fullName>
    </submittedName>
</protein>
<name>A0A0E0AZ92_9ORYZ</name>
<dbReference type="HOGENOM" id="CLU_1257806_0_0_1"/>
<dbReference type="Gramene" id="OGLUM09G00270.1">
    <property type="protein sequence ID" value="OGLUM09G00270.1"/>
    <property type="gene ID" value="OGLUM09G00270"/>
</dbReference>
<dbReference type="EnsemblPlants" id="OGLUM09G00270.1">
    <property type="protein sequence ID" value="OGLUM09G00270.1"/>
    <property type="gene ID" value="OGLUM09G00270"/>
</dbReference>
<organism evidence="1">
    <name type="scientific">Oryza glumipatula</name>
    <dbReference type="NCBI Taxonomy" id="40148"/>
    <lineage>
        <taxon>Eukaryota</taxon>
        <taxon>Viridiplantae</taxon>
        <taxon>Streptophyta</taxon>
        <taxon>Embryophyta</taxon>
        <taxon>Tracheophyta</taxon>
        <taxon>Spermatophyta</taxon>
        <taxon>Magnoliopsida</taxon>
        <taxon>Liliopsida</taxon>
        <taxon>Poales</taxon>
        <taxon>Poaceae</taxon>
        <taxon>BOP clade</taxon>
        <taxon>Oryzoideae</taxon>
        <taxon>Oryzeae</taxon>
        <taxon>Oryzinae</taxon>
        <taxon>Oryza</taxon>
    </lineage>
</organism>
<evidence type="ECO:0000313" key="1">
    <source>
        <dbReference type="EnsemblPlants" id="OGLUM09G00270.1"/>
    </source>
</evidence>
<dbReference type="Proteomes" id="UP000026961">
    <property type="component" value="Chromosome 9"/>
</dbReference>
<accession>A0A0E0AZ92</accession>
<dbReference type="AlphaFoldDB" id="A0A0E0AZ92"/>
<evidence type="ECO:0000313" key="2">
    <source>
        <dbReference type="Proteomes" id="UP000026961"/>
    </source>
</evidence>
<keyword evidence="2" id="KW-1185">Reference proteome</keyword>